<gene>
    <name evidence="3" type="ORF">MGWOODY_Mmi2195</name>
</gene>
<dbReference type="SUPFAM" id="SSF52304">
    <property type="entry name" value="Type II 3-dehydroquinate dehydratase"/>
    <property type="match status" value="1"/>
</dbReference>
<dbReference type="GO" id="GO:0019631">
    <property type="term" value="P:quinate catabolic process"/>
    <property type="evidence" value="ECO:0007669"/>
    <property type="project" value="TreeGrafter"/>
</dbReference>
<accession>A0A160VJ57</accession>
<dbReference type="PANTHER" id="PTHR21272">
    <property type="entry name" value="CATABOLIC 3-DEHYDROQUINASE"/>
    <property type="match status" value="1"/>
</dbReference>
<dbReference type="PANTHER" id="PTHR21272:SF3">
    <property type="entry name" value="CATABOLIC 3-DEHYDROQUINASE"/>
    <property type="match status" value="1"/>
</dbReference>
<dbReference type="AlphaFoldDB" id="A0A160VJ57"/>
<dbReference type="InterPro" id="IPR001874">
    <property type="entry name" value="DHquinase_II"/>
</dbReference>
<dbReference type="Gene3D" id="3.40.50.9100">
    <property type="entry name" value="Dehydroquinase, class II"/>
    <property type="match status" value="1"/>
</dbReference>
<dbReference type="GO" id="GO:0003855">
    <property type="term" value="F:3-dehydroquinate dehydratase activity"/>
    <property type="evidence" value="ECO:0007669"/>
    <property type="project" value="UniProtKB-EC"/>
</dbReference>
<dbReference type="Pfam" id="PF01220">
    <property type="entry name" value="DHquinase_II"/>
    <property type="match status" value="1"/>
</dbReference>
<dbReference type="PIRSF" id="PIRSF001399">
    <property type="entry name" value="DHquinase_II"/>
    <property type="match status" value="1"/>
</dbReference>
<keyword evidence="2 3" id="KW-0456">Lyase</keyword>
<dbReference type="EMBL" id="FAXC01000206">
    <property type="protein sequence ID" value="CUV09234.1"/>
    <property type="molecule type" value="Genomic_DNA"/>
</dbReference>
<dbReference type="EC" id="4.2.1.10" evidence="1"/>
<dbReference type="InterPro" id="IPR036441">
    <property type="entry name" value="DHquinase_II_sf"/>
</dbReference>
<evidence type="ECO:0000256" key="1">
    <source>
        <dbReference type="ARBA" id="ARBA00012060"/>
    </source>
</evidence>
<proteinExistence type="predicted"/>
<name>A0A160VJ57_9ZZZZ</name>
<reference evidence="3" key="1">
    <citation type="submission" date="2015-10" db="EMBL/GenBank/DDBJ databases">
        <authorList>
            <person name="Gilbert D.G."/>
        </authorList>
    </citation>
    <scope>NUCLEOTIDE SEQUENCE</scope>
</reference>
<evidence type="ECO:0000256" key="2">
    <source>
        <dbReference type="ARBA" id="ARBA00023239"/>
    </source>
</evidence>
<protein>
    <recommendedName>
        <fullName evidence="1">3-dehydroquinate dehydratase</fullName>
        <ecNumber evidence="1">4.2.1.10</ecNumber>
    </recommendedName>
</protein>
<evidence type="ECO:0000313" key="3">
    <source>
        <dbReference type="EMBL" id="CUV09234.1"/>
    </source>
</evidence>
<sequence length="141" mass="15816">MNILVLHGPNLNLIGSISAHIGQRITLDKINTGLRRHVRNSEINLKIMQTHKIFQAINVIQRNRNWADGMLFAPMAWARYEYSIVEALQIADIPTIQLLFPDGFSDIDKDNSIFSNTCKSTISGAPDQVYIDGINALKKLA</sequence>
<organism evidence="3">
    <name type="scientific">hydrothermal vent metagenome</name>
    <dbReference type="NCBI Taxonomy" id="652676"/>
    <lineage>
        <taxon>unclassified sequences</taxon>
        <taxon>metagenomes</taxon>
        <taxon>ecological metagenomes</taxon>
    </lineage>
</organism>